<protein>
    <submittedName>
        <fullName evidence="2">Uncharacterized protein</fullName>
    </submittedName>
</protein>
<evidence type="ECO:0000313" key="2">
    <source>
        <dbReference type="EMBL" id="EDM76136.1"/>
    </source>
</evidence>
<dbReference type="AlphaFoldDB" id="A6GDE5"/>
<sequence length="518" mass="58569">MNLDEFLRALETLIDDREADDDDPGEGNFNCEDCRACNNCRFCVGCDSCEDCTYCEESIECTSCTQSKRCVTCERVSYCEDCRDCKHSRYLTLCVGCTNCVHCLACVGIDGGEFFVLNQKRTRKEYFAILRQVQERMADRMVAGWRPPGIGLASEIVDVATATRDSPLSAAPWLDELAGLVGPAPVDVAEEAPTEAVEREVSEPLLAAATTKPAPRSEERWSERVRERSEAGRRRDRDIRGTEREREPLGDLRRDPLAQPIDDDLAIDPDTFDRPRRDRGRSTRERDRLDVDLDWRERPNPRDYGRSRRPEGELRPAGSYDLGPASDEEEGWTTERYDSRQGRRYDSREDRRPASRRPAPGASDGWADEDVVVSRGRDEERTRPFDGGRDGEGSGSSRPAWEDSREATVARARPREPRRDDRSSARKRDRRPADDAPAAKEREPSSPWLDDERSKPGRSAKRNSLRRAGRPKRQPSGERGDGSKESSGSYRTGSAPKQDRPSDATHTGLRTGRKPKRR</sequence>
<feature type="compositionally biased region" description="Basic and acidic residues" evidence="1">
    <location>
        <begin position="271"/>
        <end position="314"/>
    </location>
</feature>
<feature type="region of interest" description="Disordered" evidence="1">
    <location>
        <begin position="190"/>
        <end position="518"/>
    </location>
</feature>
<dbReference type="RefSeq" id="WP_006974735.1">
    <property type="nucleotide sequence ID" value="NZ_ABCS01000072.1"/>
</dbReference>
<dbReference type="eggNOG" id="ENOG50319F1">
    <property type="taxonomic scope" value="Bacteria"/>
</dbReference>
<feature type="compositionally biased region" description="Basic and acidic residues" evidence="1">
    <location>
        <begin position="400"/>
        <end position="455"/>
    </location>
</feature>
<name>A6GDE5_9BACT</name>
<evidence type="ECO:0000256" key="1">
    <source>
        <dbReference type="SAM" id="MobiDB-lite"/>
    </source>
</evidence>
<gene>
    <name evidence="2" type="ORF">PPSIR1_31413</name>
</gene>
<proteinExistence type="predicted"/>
<feature type="compositionally biased region" description="Basic residues" evidence="1">
    <location>
        <begin position="456"/>
        <end position="473"/>
    </location>
</feature>
<comment type="caution">
    <text evidence="2">The sequence shown here is derived from an EMBL/GenBank/DDBJ whole genome shotgun (WGS) entry which is preliminary data.</text>
</comment>
<reference evidence="2 3" key="1">
    <citation type="submission" date="2007-06" db="EMBL/GenBank/DDBJ databases">
        <authorList>
            <person name="Shimkets L."/>
            <person name="Ferriera S."/>
            <person name="Johnson J."/>
            <person name="Kravitz S."/>
            <person name="Beeson K."/>
            <person name="Sutton G."/>
            <person name="Rogers Y.-H."/>
            <person name="Friedman R."/>
            <person name="Frazier M."/>
            <person name="Venter J.C."/>
        </authorList>
    </citation>
    <scope>NUCLEOTIDE SEQUENCE [LARGE SCALE GENOMIC DNA]</scope>
    <source>
        <strain evidence="2 3">SIR-1</strain>
    </source>
</reference>
<dbReference type="Proteomes" id="UP000005801">
    <property type="component" value="Unassembled WGS sequence"/>
</dbReference>
<dbReference type="OrthoDB" id="5520386at2"/>
<feature type="compositionally biased region" description="Basic and acidic residues" evidence="1">
    <location>
        <begin position="375"/>
        <end position="392"/>
    </location>
</feature>
<feature type="compositionally biased region" description="Basic and acidic residues" evidence="1">
    <location>
        <begin position="333"/>
        <end position="353"/>
    </location>
</feature>
<dbReference type="STRING" id="391625.PPSIR1_31413"/>
<accession>A6GDE5</accession>
<keyword evidence="3" id="KW-1185">Reference proteome</keyword>
<dbReference type="EMBL" id="ABCS01000072">
    <property type="protein sequence ID" value="EDM76136.1"/>
    <property type="molecule type" value="Genomic_DNA"/>
</dbReference>
<organism evidence="2 3">
    <name type="scientific">Plesiocystis pacifica SIR-1</name>
    <dbReference type="NCBI Taxonomy" id="391625"/>
    <lineage>
        <taxon>Bacteria</taxon>
        <taxon>Pseudomonadati</taxon>
        <taxon>Myxococcota</taxon>
        <taxon>Polyangia</taxon>
        <taxon>Nannocystales</taxon>
        <taxon>Nannocystaceae</taxon>
        <taxon>Plesiocystis</taxon>
    </lineage>
</organism>
<evidence type="ECO:0000313" key="3">
    <source>
        <dbReference type="Proteomes" id="UP000005801"/>
    </source>
</evidence>
<feature type="compositionally biased region" description="Low complexity" evidence="1">
    <location>
        <begin position="204"/>
        <end position="214"/>
    </location>
</feature>
<feature type="compositionally biased region" description="Basic and acidic residues" evidence="1">
    <location>
        <begin position="215"/>
        <end position="256"/>
    </location>
</feature>
<feature type="compositionally biased region" description="Basic and acidic residues" evidence="1">
    <location>
        <begin position="475"/>
        <end position="484"/>
    </location>
</feature>